<comment type="catalytic activity">
    <reaction evidence="1 5">
        <text>uridine(55) in tRNA = pseudouridine(55) in tRNA</text>
        <dbReference type="Rhea" id="RHEA:42532"/>
        <dbReference type="Rhea" id="RHEA-COMP:10101"/>
        <dbReference type="Rhea" id="RHEA-COMP:10102"/>
        <dbReference type="ChEBI" id="CHEBI:65314"/>
        <dbReference type="ChEBI" id="CHEBI:65315"/>
        <dbReference type="EC" id="5.4.99.25"/>
    </reaction>
</comment>
<evidence type="ECO:0000259" key="8">
    <source>
        <dbReference type="Pfam" id="PF16198"/>
    </source>
</evidence>
<dbReference type="GO" id="GO:0003723">
    <property type="term" value="F:RNA binding"/>
    <property type="evidence" value="ECO:0007669"/>
    <property type="project" value="InterPro"/>
</dbReference>
<comment type="caution">
    <text evidence="9">The sequence shown here is derived from an EMBL/GenBank/DDBJ whole genome shotgun (WGS) entry which is preliminary data.</text>
</comment>
<dbReference type="CDD" id="cd02573">
    <property type="entry name" value="PseudoU_synth_EcTruB"/>
    <property type="match status" value="1"/>
</dbReference>
<keyword evidence="4 5" id="KW-0413">Isomerase</keyword>
<dbReference type="Gene3D" id="3.30.2350.10">
    <property type="entry name" value="Pseudouridine synthase"/>
    <property type="match status" value="1"/>
</dbReference>
<dbReference type="NCBIfam" id="TIGR00431">
    <property type="entry name" value="TruB"/>
    <property type="match status" value="1"/>
</dbReference>
<evidence type="ECO:0000256" key="3">
    <source>
        <dbReference type="ARBA" id="ARBA00022694"/>
    </source>
</evidence>
<evidence type="ECO:0000259" key="7">
    <source>
        <dbReference type="Pfam" id="PF01509"/>
    </source>
</evidence>
<reference evidence="9" key="1">
    <citation type="submission" date="2019-09" db="EMBL/GenBank/DDBJ databases">
        <title>Characterisation of the sponge microbiome using genome-centric metagenomics.</title>
        <authorList>
            <person name="Engelberts J.P."/>
            <person name="Robbins S.J."/>
            <person name="De Goeij J.M."/>
            <person name="Aranda M."/>
            <person name="Bell S.C."/>
            <person name="Webster N.S."/>
        </authorList>
    </citation>
    <scope>NUCLEOTIDE SEQUENCE</scope>
    <source>
        <strain evidence="9">SB0662_bin_9</strain>
    </source>
</reference>
<feature type="region of interest" description="Disordered" evidence="6">
    <location>
        <begin position="1"/>
        <end position="30"/>
    </location>
</feature>
<dbReference type="InterPro" id="IPR002501">
    <property type="entry name" value="PsdUridine_synth_N"/>
</dbReference>
<dbReference type="EMBL" id="VXPY01000084">
    <property type="protein sequence ID" value="MYD91004.1"/>
    <property type="molecule type" value="Genomic_DNA"/>
</dbReference>
<dbReference type="EC" id="5.4.99.25" evidence="5"/>
<comment type="similarity">
    <text evidence="2 5">Belongs to the pseudouridine synthase TruB family. Type 1 subfamily.</text>
</comment>
<dbReference type="InterPro" id="IPR020103">
    <property type="entry name" value="PsdUridine_synth_cat_dom_sf"/>
</dbReference>
<dbReference type="PANTHER" id="PTHR13767">
    <property type="entry name" value="TRNA-PSEUDOURIDINE SYNTHASE"/>
    <property type="match status" value="1"/>
</dbReference>
<feature type="domain" description="Pseudouridine synthase II N-terminal" evidence="7">
    <location>
        <begin position="40"/>
        <end position="189"/>
    </location>
</feature>
<dbReference type="Pfam" id="PF16198">
    <property type="entry name" value="TruB_C_2"/>
    <property type="match status" value="1"/>
</dbReference>
<comment type="function">
    <text evidence="5">Responsible for synthesis of pseudouridine from uracil-55 in the psi GC loop of transfer RNAs.</text>
</comment>
<sequence length="315" mass="33946">MLGEPSGLLMLDKPGLGDPPVFPEQPDRLPTSHDAVQRVRRCFGIRRVGHTGTLDPFASGLLVICLGRATRLAEYYQGQPKTYRTVFRFGLRTDTDDITGTPLEEGSASVVTESRLAALVPKFTGWIEQIPPAFSAKHIGGQRAHRIARSGGLAELQPQTVHVAALEALSPVQDGCCEFMVTCSAGTYIRSLARDMGLALGVGGTVASLRRVSLGSLRVADAIPLVELEGDAPLPELADAGAGLAWPRLVCDADMRLRFSQGREVEAPDVSIQLREGELALAVDTERRTLGVVWCTQAAGTWPPRFRTRKWLAAA</sequence>
<dbReference type="InterPro" id="IPR014780">
    <property type="entry name" value="tRNA_psdUridine_synth_TruB"/>
</dbReference>
<dbReference type="AlphaFoldDB" id="A0A6B1DXA3"/>
<proteinExistence type="inferred from homology"/>
<name>A0A6B1DXA3_9CHLR</name>
<accession>A0A6B1DXA3</accession>
<evidence type="ECO:0000256" key="4">
    <source>
        <dbReference type="ARBA" id="ARBA00023235"/>
    </source>
</evidence>
<evidence type="ECO:0000256" key="6">
    <source>
        <dbReference type="SAM" id="MobiDB-lite"/>
    </source>
</evidence>
<evidence type="ECO:0000256" key="1">
    <source>
        <dbReference type="ARBA" id="ARBA00000385"/>
    </source>
</evidence>
<organism evidence="9">
    <name type="scientific">Caldilineaceae bacterium SB0662_bin_9</name>
    <dbReference type="NCBI Taxonomy" id="2605258"/>
    <lineage>
        <taxon>Bacteria</taxon>
        <taxon>Bacillati</taxon>
        <taxon>Chloroflexota</taxon>
        <taxon>Caldilineae</taxon>
        <taxon>Caldilineales</taxon>
        <taxon>Caldilineaceae</taxon>
    </lineage>
</organism>
<dbReference type="SUPFAM" id="SSF55120">
    <property type="entry name" value="Pseudouridine synthase"/>
    <property type="match status" value="1"/>
</dbReference>
<feature type="domain" description="tRNA pseudouridylate synthase B C-terminal" evidence="8">
    <location>
        <begin position="190"/>
        <end position="229"/>
    </location>
</feature>
<dbReference type="GO" id="GO:0160148">
    <property type="term" value="F:tRNA pseudouridine(55) synthase activity"/>
    <property type="evidence" value="ECO:0007669"/>
    <property type="project" value="UniProtKB-EC"/>
</dbReference>
<evidence type="ECO:0000256" key="5">
    <source>
        <dbReference type="HAMAP-Rule" id="MF_01080"/>
    </source>
</evidence>
<dbReference type="Pfam" id="PF01509">
    <property type="entry name" value="TruB_N"/>
    <property type="match status" value="1"/>
</dbReference>
<protein>
    <recommendedName>
        <fullName evidence="5">tRNA pseudouridine synthase B</fullName>
        <ecNumber evidence="5">5.4.99.25</ecNumber>
    </recommendedName>
    <alternativeName>
        <fullName evidence="5">tRNA pseudouridine(55) synthase</fullName>
        <shortName evidence="5">Psi55 synthase</shortName>
    </alternativeName>
    <alternativeName>
        <fullName evidence="5">tRNA pseudouridylate synthase</fullName>
    </alternativeName>
    <alternativeName>
        <fullName evidence="5">tRNA-uridine isomerase</fullName>
    </alternativeName>
</protein>
<keyword evidence="3 5" id="KW-0819">tRNA processing</keyword>
<gene>
    <name evidence="5 9" type="primary">truB</name>
    <name evidence="9" type="ORF">F4Y08_11840</name>
</gene>
<dbReference type="InterPro" id="IPR032819">
    <property type="entry name" value="TruB_C"/>
</dbReference>
<evidence type="ECO:0000256" key="2">
    <source>
        <dbReference type="ARBA" id="ARBA00005642"/>
    </source>
</evidence>
<feature type="active site" description="Nucleophile" evidence="5">
    <location>
        <position position="55"/>
    </location>
</feature>
<dbReference type="GO" id="GO:1990481">
    <property type="term" value="P:mRNA pseudouridine synthesis"/>
    <property type="evidence" value="ECO:0007669"/>
    <property type="project" value="TreeGrafter"/>
</dbReference>
<evidence type="ECO:0000313" key="9">
    <source>
        <dbReference type="EMBL" id="MYD91004.1"/>
    </source>
</evidence>
<dbReference type="HAMAP" id="MF_01080">
    <property type="entry name" value="TruB_bact"/>
    <property type="match status" value="1"/>
</dbReference>
<dbReference type="GO" id="GO:0031119">
    <property type="term" value="P:tRNA pseudouridine synthesis"/>
    <property type="evidence" value="ECO:0007669"/>
    <property type="project" value="UniProtKB-UniRule"/>
</dbReference>
<dbReference type="PANTHER" id="PTHR13767:SF2">
    <property type="entry name" value="PSEUDOURIDYLATE SYNTHASE TRUB1"/>
    <property type="match status" value="1"/>
</dbReference>